<feature type="transmembrane region" description="Helical" evidence="2">
    <location>
        <begin position="208"/>
        <end position="235"/>
    </location>
</feature>
<dbReference type="PANTHER" id="PTHR36424">
    <property type="entry name" value="PHEROMONE-REGULATED MEMBRANE PROTEIN 6"/>
    <property type="match status" value="1"/>
</dbReference>
<evidence type="ECO:0000313" key="3">
    <source>
        <dbReference type="EMBL" id="KAG0262572.1"/>
    </source>
</evidence>
<feature type="compositionally biased region" description="Polar residues" evidence="1">
    <location>
        <begin position="678"/>
        <end position="692"/>
    </location>
</feature>
<dbReference type="InterPro" id="IPR031606">
    <property type="entry name" value="Kch1/2"/>
</dbReference>
<keyword evidence="2" id="KW-0812">Transmembrane</keyword>
<evidence type="ECO:0000313" key="4">
    <source>
        <dbReference type="Proteomes" id="UP000726737"/>
    </source>
</evidence>
<proteinExistence type="predicted"/>
<evidence type="ECO:0000256" key="2">
    <source>
        <dbReference type="SAM" id="Phobius"/>
    </source>
</evidence>
<feature type="transmembrane region" description="Helical" evidence="2">
    <location>
        <begin position="37"/>
        <end position="65"/>
    </location>
</feature>
<dbReference type="EMBL" id="JAAAJA010000094">
    <property type="protein sequence ID" value="KAG0262572.1"/>
    <property type="molecule type" value="Genomic_DNA"/>
</dbReference>
<feature type="compositionally biased region" description="Low complexity" evidence="1">
    <location>
        <begin position="714"/>
        <end position="733"/>
    </location>
</feature>
<dbReference type="Proteomes" id="UP000726737">
    <property type="component" value="Unassembled WGS sequence"/>
</dbReference>
<dbReference type="PANTHER" id="PTHR36424:SF1">
    <property type="entry name" value="LOW AFFINITY K(+) TRANSPORTER 1-RELATED"/>
    <property type="match status" value="1"/>
</dbReference>
<protein>
    <submittedName>
        <fullName evidence="3">Uncharacterized protein</fullName>
    </submittedName>
</protein>
<keyword evidence="2" id="KW-0472">Membrane</keyword>
<comment type="caution">
    <text evidence="3">The sequence shown here is derived from an EMBL/GenBank/DDBJ whole genome shotgun (WGS) entry which is preliminary data.</text>
</comment>
<dbReference type="Pfam" id="PF16944">
    <property type="entry name" value="KCH"/>
    <property type="match status" value="1"/>
</dbReference>
<dbReference type="GO" id="GO:0005886">
    <property type="term" value="C:plasma membrane"/>
    <property type="evidence" value="ECO:0007669"/>
    <property type="project" value="InterPro"/>
</dbReference>
<dbReference type="GO" id="GO:0015079">
    <property type="term" value="F:potassium ion transmembrane transporter activity"/>
    <property type="evidence" value="ECO:0007669"/>
    <property type="project" value="InterPro"/>
</dbReference>
<gene>
    <name evidence="3" type="ORF">BG011_010007</name>
</gene>
<name>A0A9P6Q850_9FUNG</name>
<feature type="transmembrane region" description="Helical" evidence="2">
    <location>
        <begin position="77"/>
        <end position="95"/>
    </location>
</feature>
<dbReference type="OrthoDB" id="2128042at2759"/>
<sequence>MPPPKWETEAVPSHKFDFINITDFHSSSPWTYLRYSWVWIMFLIAILVLCGEIWTCAFLIINGSWISEIEPIIDISIARWIFTACILLSFLLLAFDLKKANKVIKSQDISYAVSNPIVSGFYCLQKYEYFCFVEQIRNSDKTYDKLAFFVFFQLKGWKYLVVQAPRQIISMMILVAFMRALGFDFGHLDDLAHILPSLRDADKFTFCVMVFTSLMFIISGLATLFAALLWIPLLFKAKGNLKKHVCHKMDKGIDAVIKKTTQKRADRTQMLEELEEAKNMDSVREGYSVTNVSSLTTRAGIASAGGTTAANNGFSLKRTSFVGLRRPKPTLPDIDVILANTPPEELIQQRKAQQRQQRIVYTDRSPTLPILYSPHRQYNQYHSYSQQRQTQHQHQYPPPDIFRQSMDNSRGHGSKIAPSGSAFSFHPDSPIRQPSMTPSTPSFRTNNGSPNLARAAITNNVNATTVARSTSRTIPLAHHLYYTQQQEQQYYQQQAYPHAQLQEQFDLETGQNSHYHDSELPAHPPILNRVATSDTNPENWDAHYGFLVDTSSANVTPTATEHSAMYIPDSGVLPNTNDPCYMGLAGEYRGTEQRRGSSSSSSSSTRMGTVYRPDKTEMEQYDALYRDITQAHKKFMANRSMPIIRPSVSKTSLRSLTSEPSYTMTLRHQHQQLPYVGNSPTSTYQYHTVPTNHDTDPDRALSDLDPPQPTFNGSDSSGASMPSSPVLSFSPSRSLDRSVYQPQHHQPQHHQPQHHQPHYQLNHHQVCPSPQASATLSMARVSQDRLRSSNSMPMYIQQQFPSTQSQVSNDARHELDEAHMHHYYSRPISTVAEVVEDVLRTDDTLEEVIMTLEMDLRASAAHPASGPIYYSPTIQTAAHIQDPLSSQDSDVKVEVRDDHTYSI</sequence>
<evidence type="ECO:0000256" key="1">
    <source>
        <dbReference type="SAM" id="MobiDB-lite"/>
    </source>
</evidence>
<accession>A0A9P6Q850</accession>
<feature type="compositionally biased region" description="Basic and acidic residues" evidence="1">
    <location>
        <begin position="693"/>
        <end position="702"/>
    </location>
</feature>
<reference evidence="3" key="1">
    <citation type="journal article" date="2020" name="Fungal Divers.">
        <title>Resolving the Mortierellaceae phylogeny through synthesis of multi-gene phylogenetics and phylogenomics.</title>
        <authorList>
            <person name="Vandepol N."/>
            <person name="Liber J."/>
            <person name="Desiro A."/>
            <person name="Na H."/>
            <person name="Kennedy M."/>
            <person name="Barry K."/>
            <person name="Grigoriev I.V."/>
            <person name="Miller A.N."/>
            <person name="O'Donnell K."/>
            <person name="Stajich J.E."/>
            <person name="Bonito G."/>
        </authorList>
    </citation>
    <scope>NUCLEOTIDE SEQUENCE</scope>
    <source>
        <strain evidence="3">KOD948</strain>
    </source>
</reference>
<feature type="region of interest" description="Disordered" evidence="1">
    <location>
        <begin position="674"/>
        <end position="761"/>
    </location>
</feature>
<organism evidence="3 4">
    <name type="scientific">Mortierella polycephala</name>
    <dbReference type="NCBI Taxonomy" id="41804"/>
    <lineage>
        <taxon>Eukaryota</taxon>
        <taxon>Fungi</taxon>
        <taxon>Fungi incertae sedis</taxon>
        <taxon>Mucoromycota</taxon>
        <taxon>Mortierellomycotina</taxon>
        <taxon>Mortierellomycetes</taxon>
        <taxon>Mortierellales</taxon>
        <taxon>Mortierellaceae</taxon>
        <taxon>Mortierella</taxon>
    </lineage>
</organism>
<keyword evidence="4" id="KW-1185">Reference proteome</keyword>
<feature type="region of interest" description="Disordered" evidence="1">
    <location>
        <begin position="587"/>
        <end position="615"/>
    </location>
</feature>
<feature type="compositionally biased region" description="Basic residues" evidence="1">
    <location>
        <begin position="746"/>
        <end position="757"/>
    </location>
</feature>
<keyword evidence="2" id="KW-1133">Transmembrane helix</keyword>
<dbReference type="AlphaFoldDB" id="A0A9P6Q850"/>